<sequence length="217" mass="23538">MKRLVTADCIRKLHKQGEVQLSVNLQQVIITPEAKDLMSSFNIKLIAGTDDAASTTSHDSVTDAVKRKLPPGKHDSKLIEQLVKKAVSEFQTDSSDSNGVKLVSDAGVVLVKGGSVSLADFEEAGVKNIKIADVIGSADKSRMGTGFLEWNNAFFPWTLTYDEIDVVLEGELHIKSGEQVFIGKPGDVMFIPQGASIEFGSPGHVRFVYVTYPADWA</sequence>
<keyword evidence="2" id="KW-1185">Reference proteome</keyword>
<dbReference type="NCBIfam" id="NF012001">
    <property type="entry name" value="PRK15457.1"/>
    <property type="match status" value="1"/>
</dbReference>
<dbReference type="EMBL" id="CAKLPX010000001">
    <property type="protein sequence ID" value="CAH0990444.1"/>
    <property type="molecule type" value="Genomic_DNA"/>
</dbReference>
<dbReference type="PANTHER" id="PTHR36169">
    <property type="entry name" value="ETHANOLAMINE UTILIZATION PROTEIN EUTQ"/>
    <property type="match status" value="1"/>
</dbReference>
<proteinExistence type="predicted"/>
<dbReference type="InterPro" id="IPR011051">
    <property type="entry name" value="RmlC_Cupin_sf"/>
</dbReference>
<name>A0ABM9ABA1_9GAMM</name>
<protein>
    <submittedName>
        <fullName evidence="1">Ethanolamine utilization protein EutQ</fullName>
    </submittedName>
</protein>
<evidence type="ECO:0000313" key="1">
    <source>
        <dbReference type="EMBL" id="CAH0990444.1"/>
    </source>
</evidence>
<dbReference type="CDD" id="cd02228">
    <property type="entry name" value="cupin_EutQ"/>
    <property type="match status" value="1"/>
</dbReference>
<evidence type="ECO:0000313" key="2">
    <source>
        <dbReference type="Proteomes" id="UP000838100"/>
    </source>
</evidence>
<comment type="caution">
    <text evidence="1">The sequence shown here is derived from an EMBL/GenBank/DDBJ whole genome shotgun (WGS) entry which is preliminary data.</text>
</comment>
<dbReference type="InterPro" id="IPR014710">
    <property type="entry name" value="RmlC-like_jellyroll"/>
</dbReference>
<dbReference type="Proteomes" id="UP000838100">
    <property type="component" value="Unassembled WGS sequence"/>
</dbReference>
<organism evidence="1 2">
    <name type="scientific">Sinobacterium norvegicum</name>
    <dbReference type="NCBI Taxonomy" id="1641715"/>
    <lineage>
        <taxon>Bacteria</taxon>
        <taxon>Pseudomonadati</taxon>
        <taxon>Pseudomonadota</taxon>
        <taxon>Gammaproteobacteria</taxon>
        <taxon>Cellvibrionales</taxon>
        <taxon>Spongiibacteraceae</taxon>
        <taxon>Sinobacterium</taxon>
    </lineage>
</organism>
<reference evidence="1" key="1">
    <citation type="submission" date="2021-12" db="EMBL/GenBank/DDBJ databases">
        <authorList>
            <person name="Rodrigo-Torres L."/>
            <person name="Arahal R. D."/>
            <person name="Lucena T."/>
        </authorList>
    </citation>
    <scope>NUCLEOTIDE SEQUENCE</scope>
    <source>
        <strain evidence="1">CECT 8267</strain>
    </source>
</reference>
<dbReference type="PANTHER" id="PTHR36169:SF1">
    <property type="entry name" value="ACETATE KINASE EUTQ"/>
    <property type="match status" value="1"/>
</dbReference>
<dbReference type="InterPro" id="IPR010424">
    <property type="entry name" value="EutQ"/>
</dbReference>
<dbReference type="RefSeq" id="WP_237443129.1">
    <property type="nucleotide sequence ID" value="NZ_CAKLPX010000001.1"/>
</dbReference>
<gene>
    <name evidence="1" type="primary">eutQ</name>
    <name evidence="1" type="ORF">SIN8267_00536</name>
</gene>
<dbReference type="Gene3D" id="2.60.120.10">
    <property type="entry name" value="Jelly Rolls"/>
    <property type="match status" value="1"/>
</dbReference>
<dbReference type="Pfam" id="PF06249">
    <property type="entry name" value="EutQ"/>
    <property type="match status" value="1"/>
</dbReference>
<dbReference type="SUPFAM" id="SSF51182">
    <property type="entry name" value="RmlC-like cupins"/>
    <property type="match status" value="1"/>
</dbReference>
<accession>A0ABM9ABA1</accession>